<keyword evidence="5" id="KW-0274">FAD</keyword>
<name>A0A8H4UQ12_9HYPO</name>
<dbReference type="OrthoDB" id="409956at2759"/>
<comment type="similarity">
    <text evidence="3">Belongs to the thioredoxin family.</text>
</comment>
<dbReference type="InterPro" id="IPR006076">
    <property type="entry name" value="FAD-dep_OxRdtase"/>
</dbReference>
<feature type="domain" description="Thioredoxin" evidence="8">
    <location>
        <begin position="11"/>
        <end position="163"/>
    </location>
</feature>
<evidence type="ECO:0000256" key="2">
    <source>
        <dbReference type="ARBA" id="ARBA00006730"/>
    </source>
</evidence>
<organism evidence="9 10">
    <name type="scientific">Fusarium zealandicum</name>
    <dbReference type="NCBI Taxonomy" id="1053134"/>
    <lineage>
        <taxon>Eukaryota</taxon>
        <taxon>Fungi</taxon>
        <taxon>Dikarya</taxon>
        <taxon>Ascomycota</taxon>
        <taxon>Pezizomycotina</taxon>
        <taxon>Sordariomycetes</taxon>
        <taxon>Hypocreomycetidae</taxon>
        <taxon>Hypocreales</taxon>
        <taxon>Nectriaceae</taxon>
        <taxon>Fusarium</taxon>
        <taxon>Fusarium staphyleae species complex</taxon>
    </lineage>
</organism>
<dbReference type="SUPFAM" id="SSF52833">
    <property type="entry name" value="Thioredoxin-like"/>
    <property type="match status" value="1"/>
</dbReference>
<dbReference type="SUPFAM" id="SSF54373">
    <property type="entry name" value="FAD-linked reductases, C-terminal domain"/>
    <property type="match status" value="1"/>
</dbReference>
<comment type="similarity">
    <text evidence="2">Belongs to the DAMOX/DASOX family.</text>
</comment>
<reference evidence="9" key="2">
    <citation type="submission" date="2020-05" db="EMBL/GenBank/DDBJ databases">
        <authorList>
            <person name="Kim H.-S."/>
            <person name="Proctor R.H."/>
            <person name="Brown D.W."/>
        </authorList>
    </citation>
    <scope>NUCLEOTIDE SEQUENCE</scope>
    <source>
        <strain evidence="9">NRRL 22465</strain>
    </source>
</reference>
<dbReference type="Pfam" id="PF00085">
    <property type="entry name" value="Thioredoxin"/>
    <property type="match status" value="1"/>
</dbReference>
<evidence type="ECO:0000259" key="8">
    <source>
        <dbReference type="PROSITE" id="PS51352"/>
    </source>
</evidence>
<dbReference type="PROSITE" id="PS51352">
    <property type="entry name" value="THIOREDOXIN_2"/>
    <property type="match status" value="1"/>
</dbReference>
<evidence type="ECO:0000256" key="6">
    <source>
        <dbReference type="ARBA" id="ARBA00023002"/>
    </source>
</evidence>
<evidence type="ECO:0000256" key="3">
    <source>
        <dbReference type="ARBA" id="ARBA00008987"/>
    </source>
</evidence>
<keyword evidence="7" id="KW-1015">Disulfide bond</keyword>
<dbReference type="PROSITE" id="PS00194">
    <property type="entry name" value="THIOREDOXIN_1"/>
    <property type="match status" value="1"/>
</dbReference>
<keyword evidence="6" id="KW-0560">Oxidoreductase</keyword>
<sequence length="523" mass="56980">MASPLRLTRPVSQAARAGAFSFASRPFHSSSVRLAVTEIKTTKEFKDLVSSTPKAVLVDCFATWCGPCKAISPILSKLSEEPALSEDIEFVKFDVDELPELTAELGVRAMPTFFVFKGGEKVDEMVGADPQGKPPHSSQNATPNAGFTMFNLGSEREIKIKMADTIVVVGAGVSGLTSAYLLSKQNKGNKITVVSKHMPGDYDIEYASPFAGANICPMATRDSSRWERRTWIEFKRLCQEVPEAGIHFQKCHIQRRKKDAEEAKKSTFPDALFLEEPWYKEIFEDYREQNPSELTPGYDSGCEFTSVCINTAIYLPWLAGQCLKNGVVLKRAVLTDIGDAKNLSHTGKAANIIVNATGLGSLKLGGVEDTTMAPARGQIVLVRNEATPMLITSGVEDGGADVMYLMQRAAGGGTILGGTYDIGNWESQPDPNIAARIMQRIVAARPEIAGGKGVKGLSIIRHAVGLRPWRRDGLRLEEEKMDDETWIVHNYGHSGWGYQGSYGCAEGVVELVDKVGKGAMPKL</sequence>
<protein>
    <recommendedName>
        <fullName evidence="8">Thioredoxin domain-containing protein</fullName>
    </recommendedName>
</protein>
<evidence type="ECO:0000256" key="7">
    <source>
        <dbReference type="ARBA" id="ARBA00023157"/>
    </source>
</evidence>
<keyword evidence="10" id="KW-1185">Reference proteome</keyword>
<evidence type="ECO:0000256" key="5">
    <source>
        <dbReference type="ARBA" id="ARBA00022827"/>
    </source>
</evidence>
<evidence type="ECO:0000256" key="4">
    <source>
        <dbReference type="ARBA" id="ARBA00022630"/>
    </source>
</evidence>
<dbReference type="PANTHER" id="PTHR11530">
    <property type="entry name" value="D-AMINO ACID OXIDASE"/>
    <property type="match status" value="1"/>
</dbReference>
<dbReference type="Pfam" id="PF01266">
    <property type="entry name" value="DAO"/>
    <property type="match status" value="1"/>
</dbReference>
<dbReference type="SUPFAM" id="SSF51971">
    <property type="entry name" value="Nucleotide-binding domain"/>
    <property type="match status" value="1"/>
</dbReference>
<dbReference type="GO" id="GO:0003884">
    <property type="term" value="F:D-amino-acid oxidase activity"/>
    <property type="evidence" value="ECO:0007669"/>
    <property type="project" value="InterPro"/>
</dbReference>
<evidence type="ECO:0000313" key="10">
    <source>
        <dbReference type="Proteomes" id="UP000635477"/>
    </source>
</evidence>
<comment type="caution">
    <text evidence="9">The sequence shown here is derived from an EMBL/GenBank/DDBJ whole genome shotgun (WGS) entry which is preliminary data.</text>
</comment>
<comment type="cofactor">
    <cofactor evidence="1">
        <name>FAD</name>
        <dbReference type="ChEBI" id="CHEBI:57692"/>
    </cofactor>
</comment>
<dbReference type="PROSITE" id="PS00677">
    <property type="entry name" value="DAO"/>
    <property type="match status" value="1"/>
</dbReference>
<evidence type="ECO:0000313" key="9">
    <source>
        <dbReference type="EMBL" id="KAF4980872.1"/>
    </source>
</evidence>
<dbReference type="Gene3D" id="3.40.50.720">
    <property type="entry name" value="NAD(P)-binding Rossmann-like Domain"/>
    <property type="match status" value="1"/>
</dbReference>
<reference evidence="9" key="1">
    <citation type="journal article" date="2020" name="BMC Genomics">
        <title>Correction to: Identification and distribution of gene clusters required for synthesis of sphingolipid metabolism inhibitors in diverse species of the filamentous fungus Fusarium.</title>
        <authorList>
            <person name="Kim H.S."/>
            <person name="Lohmar J.M."/>
            <person name="Busman M."/>
            <person name="Brown D.W."/>
            <person name="Naumann T.A."/>
            <person name="Divon H.H."/>
            <person name="Lysoe E."/>
            <person name="Uhlig S."/>
            <person name="Proctor R.H."/>
        </authorList>
    </citation>
    <scope>NUCLEOTIDE SEQUENCE</scope>
    <source>
        <strain evidence="9">NRRL 22465</strain>
    </source>
</reference>
<dbReference type="InterPro" id="IPR006181">
    <property type="entry name" value="D-amino_acid_oxidase_CS"/>
</dbReference>
<dbReference type="InterPro" id="IPR013766">
    <property type="entry name" value="Thioredoxin_domain"/>
</dbReference>
<dbReference type="AlphaFoldDB" id="A0A8H4UQ12"/>
<evidence type="ECO:0000256" key="1">
    <source>
        <dbReference type="ARBA" id="ARBA00001974"/>
    </source>
</evidence>
<dbReference type="InterPro" id="IPR023209">
    <property type="entry name" value="DAO"/>
</dbReference>
<dbReference type="PRINTS" id="PR00421">
    <property type="entry name" value="THIOREDOXIN"/>
</dbReference>
<keyword evidence="4" id="KW-0285">Flavoprotein</keyword>
<dbReference type="Proteomes" id="UP000635477">
    <property type="component" value="Unassembled WGS sequence"/>
</dbReference>
<dbReference type="Gene3D" id="3.30.9.10">
    <property type="entry name" value="D-Amino Acid Oxidase, subunit A, domain 2"/>
    <property type="match status" value="1"/>
</dbReference>
<dbReference type="GO" id="GO:0019478">
    <property type="term" value="P:D-amino acid catabolic process"/>
    <property type="evidence" value="ECO:0007669"/>
    <property type="project" value="TreeGrafter"/>
</dbReference>
<proteinExistence type="inferred from homology"/>
<gene>
    <name evidence="9" type="ORF">FZEAL_3218</name>
</gene>
<dbReference type="EMBL" id="JABEYC010000200">
    <property type="protein sequence ID" value="KAF4980872.1"/>
    <property type="molecule type" value="Genomic_DNA"/>
</dbReference>
<dbReference type="InterPro" id="IPR036249">
    <property type="entry name" value="Thioredoxin-like_sf"/>
</dbReference>
<dbReference type="GO" id="GO:0005737">
    <property type="term" value="C:cytoplasm"/>
    <property type="evidence" value="ECO:0007669"/>
    <property type="project" value="TreeGrafter"/>
</dbReference>
<dbReference type="PANTHER" id="PTHR11530:SF16">
    <property type="entry name" value="D-AMINO ACID OXIDASE (AFU_ORTHOLOGUE AFUA_5G11290)"/>
    <property type="match status" value="1"/>
</dbReference>
<dbReference type="InterPro" id="IPR017937">
    <property type="entry name" value="Thioredoxin_CS"/>
</dbReference>
<dbReference type="CDD" id="cd02947">
    <property type="entry name" value="TRX_family"/>
    <property type="match status" value="1"/>
</dbReference>
<dbReference type="GO" id="GO:0071949">
    <property type="term" value="F:FAD binding"/>
    <property type="evidence" value="ECO:0007669"/>
    <property type="project" value="InterPro"/>
</dbReference>
<dbReference type="Gene3D" id="3.40.30.10">
    <property type="entry name" value="Glutaredoxin"/>
    <property type="match status" value="1"/>
</dbReference>
<dbReference type="FunFam" id="3.40.30.10:FF:000245">
    <property type="entry name" value="Thioredoxin"/>
    <property type="match status" value="1"/>
</dbReference>
<accession>A0A8H4UQ12</accession>